<dbReference type="Pfam" id="PF22422">
    <property type="entry name" value="MGH1-like_GH"/>
    <property type="match status" value="2"/>
</dbReference>
<proteinExistence type="predicted"/>
<dbReference type="EMBL" id="OUNR01000012">
    <property type="protein sequence ID" value="SPP64750.1"/>
    <property type="molecule type" value="Genomic_DNA"/>
</dbReference>
<dbReference type="Gene3D" id="1.50.10.10">
    <property type="match status" value="1"/>
</dbReference>
<keyword evidence="4" id="KW-1185">Reference proteome</keyword>
<protein>
    <recommendedName>
        <fullName evidence="2">Mannosylglycerate hydrolase MGH1-like glycoside hydrolase domain-containing protein</fullName>
    </recommendedName>
</protein>
<dbReference type="InterPro" id="IPR054491">
    <property type="entry name" value="MGH1-like_GH"/>
</dbReference>
<dbReference type="OrthoDB" id="9781878at2"/>
<dbReference type="SUPFAM" id="SSF48208">
    <property type="entry name" value="Six-hairpin glycosidases"/>
    <property type="match status" value="1"/>
</dbReference>
<name>A0A330L5Y3_9BACT</name>
<dbReference type="InterPro" id="IPR008928">
    <property type="entry name" value="6-hairpin_glycosidase_sf"/>
</dbReference>
<dbReference type="Proteomes" id="UP000248168">
    <property type="component" value="Unassembled WGS sequence"/>
</dbReference>
<gene>
    <name evidence="3" type="ORF">NITLEN_20390</name>
</gene>
<dbReference type="PANTHER" id="PTHR10412:SF10">
    <property type="entry name" value="GLYCOSYL HYDROLASE FAMILY 63 C-TERMINAL DOMAIN-CONTAINING PROTEIN"/>
    <property type="match status" value="1"/>
</dbReference>
<dbReference type="InterPro" id="IPR012341">
    <property type="entry name" value="6hp_glycosidase-like_sf"/>
</dbReference>
<dbReference type="InParanoid" id="A0A330L5Y3"/>
<evidence type="ECO:0000313" key="4">
    <source>
        <dbReference type="Proteomes" id="UP000248168"/>
    </source>
</evidence>
<feature type="compositionally biased region" description="Basic and acidic residues" evidence="1">
    <location>
        <begin position="18"/>
        <end position="28"/>
    </location>
</feature>
<organism evidence="3 4">
    <name type="scientific">Nitrospira lenta</name>
    <dbReference type="NCBI Taxonomy" id="1436998"/>
    <lineage>
        <taxon>Bacteria</taxon>
        <taxon>Pseudomonadati</taxon>
        <taxon>Nitrospirota</taxon>
        <taxon>Nitrospiria</taxon>
        <taxon>Nitrospirales</taxon>
        <taxon>Nitrospiraceae</taxon>
        <taxon>Nitrospira</taxon>
    </lineage>
</organism>
<evidence type="ECO:0000256" key="1">
    <source>
        <dbReference type="SAM" id="MobiDB-lite"/>
    </source>
</evidence>
<evidence type="ECO:0000313" key="3">
    <source>
        <dbReference type="EMBL" id="SPP64750.1"/>
    </source>
</evidence>
<dbReference type="RefSeq" id="WP_121989090.1">
    <property type="nucleotide sequence ID" value="NZ_OUNR01000012.1"/>
</dbReference>
<accession>A0A330L5Y3</accession>
<dbReference type="InterPro" id="IPR004888">
    <property type="entry name" value="Glycoside_hydrolase_63"/>
</dbReference>
<dbReference type="PANTHER" id="PTHR10412">
    <property type="entry name" value="MANNOSYL-OLIGOSACCHARIDE GLUCOSIDASE"/>
    <property type="match status" value="1"/>
</dbReference>
<feature type="region of interest" description="Disordered" evidence="1">
    <location>
        <begin position="1"/>
        <end position="28"/>
    </location>
</feature>
<dbReference type="GO" id="GO:0004573">
    <property type="term" value="F:Glc3Man9GlcNAc2 oligosaccharide glucosidase activity"/>
    <property type="evidence" value="ECO:0007669"/>
    <property type="project" value="InterPro"/>
</dbReference>
<reference evidence="4" key="1">
    <citation type="submission" date="2018-04" db="EMBL/GenBank/DDBJ databases">
        <authorList>
            <person name="Lucker S."/>
            <person name="Sakoula D."/>
        </authorList>
    </citation>
    <scope>NUCLEOTIDE SEQUENCE [LARGE SCALE GENOMIC DNA]</scope>
</reference>
<sequence>MASSPQPPPSSSSPLLAEQHRLDEDTQRQRHWKRWGPYLSERAWGTVREDYSPHGTAWESFPHDHARSRAYRWNEDGIAGICDRHQMICFAVALWNGQDPILKERLFGLTSNEGNHGEDVKEYYFYLDSTPTHSYMKYLYKYPQTAFPYARLVEENRRRGRQALEFELVDSGIFDDNRYFDVFVEYAKATVEDLCIRIQIVNRGPEAATLTVLPTMWFRNTWSWGSDIRRPRLKQGQPTNQMSVIETNHDYYGKRRLLCEGQPPLLFTENETNTRRLYGDQDGAKYVKDSFHDYVVAGEKDTVNPDQIGTKAAAHYAFTLAPGATKTIRLRFTNEEQTPEFTKQDFDAVFDARLREANEFYDSLAPATLSEDARQVQRQAFAGLLWNKQFYHYDVNRWLKGDASMPEPPRERLKGRNVDWTHLYNGDVLSMPDKWEYPWYAAWDLAFHCIPLALVDPTFAKEQLVLMLREWYMHPNGQIPAYEWALGDVNPPVHAWAVWRVYKIDKKRHGVGDRRFLERCFHKLLLNFTWWVNRKDADGKNIFQGGFLGLDNIGVFDRSAPLPTGGRIEQSDATSWMAMYCLNMLTMALELARDNRTYEDVASKFFEHFVYICRAMNNIGGEKIELWDREDGFFYDVLHLPNGETRHMKVRSMVGLIPLFAVETLDSELIDSLPRFKHRMQWFIENRPDFAQHIEIRSYEGGVRRFLSLVGRDRLRSVLGYLLDEEEFLSPYGIRALSRYHRDHPYVLNVMGHEHRVDYEPAESSTGLFGGNSNWRGPVWFPVNYLLIESLQKFHYFLGDHYKVEYPTGSGHHATLSQVAAELSRRLTHIFLKDAAGKRPVFGGTTRFQNGQHWQNHIPFYEYFHGDNGAGIGASHQTGWTGLVAKLIQQSGE</sequence>
<feature type="domain" description="Mannosylglycerate hydrolase MGH1-like glycoside hydrolase" evidence="2">
    <location>
        <begin position="437"/>
        <end position="662"/>
    </location>
</feature>
<feature type="compositionally biased region" description="Pro residues" evidence="1">
    <location>
        <begin position="1"/>
        <end position="11"/>
    </location>
</feature>
<dbReference type="GO" id="GO:0009311">
    <property type="term" value="P:oligosaccharide metabolic process"/>
    <property type="evidence" value="ECO:0007669"/>
    <property type="project" value="InterPro"/>
</dbReference>
<evidence type="ECO:0000259" key="2">
    <source>
        <dbReference type="Pfam" id="PF22422"/>
    </source>
</evidence>
<feature type="domain" description="Mannosylglycerate hydrolase MGH1-like glycoside hydrolase" evidence="2">
    <location>
        <begin position="679"/>
        <end position="878"/>
    </location>
</feature>
<dbReference type="AlphaFoldDB" id="A0A330L5Y3"/>